<proteinExistence type="predicted"/>
<evidence type="ECO:0000259" key="1">
    <source>
        <dbReference type="Pfam" id="PF17733"/>
    </source>
</evidence>
<dbReference type="OrthoDB" id="9936937at2759"/>
<feature type="domain" description="Peroxisomal membrane protein PEX14-like KPWE" evidence="1">
    <location>
        <begin position="4"/>
        <end position="37"/>
    </location>
</feature>
<dbReference type="EMBL" id="FXLY01000006">
    <property type="protein sequence ID" value="SMN20784.1"/>
    <property type="molecule type" value="Genomic_DNA"/>
</dbReference>
<feature type="non-terminal residue" evidence="2">
    <location>
        <position position="38"/>
    </location>
</feature>
<accession>A0A1X7R5D2</accession>
<reference evidence="2 3" key="1">
    <citation type="submission" date="2017-04" db="EMBL/GenBank/DDBJ databases">
        <authorList>
            <person name="Afonso C.L."/>
            <person name="Miller P.J."/>
            <person name="Scott M.A."/>
            <person name="Spackman E."/>
            <person name="Goraichik I."/>
            <person name="Dimitrov K.M."/>
            <person name="Suarez D.L."/>
            <person name="Swayne D.E."/>
        </authorList>
    </citation>
    <scope>NUCLEOTIDE SEQUENCE [LARGE SCALE GENOMIC DNA]</scope>
</reference>
<evidence type="ECO:0000313" key="3">
    <source>
        <dbReference type="Proteomes" id="UP000196158"/>
    </source>
</evidence>
<dbReference type="InterPro" id="IPR040554">
    <property type="entry name" value="KPWE_PEX14_dom"/>
</dbReference>
<dbReference type="Proteomes" id="UP000196158">
    <property type="component" value="Unassembled WGS sequence"/>
</dbReference>
<protein>
    <recommendedName>
        <fullName evidence="1">Peroxisomal membrane protein PEX14-like KPWE domain-containing protein</fullName>
    </recommendedName>
</protein>
<dbReference type="Pfam" id="PF17733">
    <property type="entry name" value="KPWE_dom"/>
    <property type="match status" value="1"/>
</dbReference>
<gene>
    <name evidence="2" type="ORF">KASA_0M01859G</name>
</gene>
<sequence>MSSELTYDEIVEHIVQNKEIPNSIQVPNIILDDSQRSE</sequence>
<organism evidence="2 3">
    <name type="scientific">Maudiozyma saulgeensis</name>
    <dbReference type="NCBI Taxonomy" id="1789683"/>
    <lineage>
        <taxon>Eukaryota</taxon>
        <taxon>Fungi</taxon>
        <taxon>Dikarya</taxon>
        <taxon>Ascomycota</taxon>
        <taxon>Saccharomycotina</taxon>
        <taxon>Saccharomycetes</taxon>
        <taxon>Saccharomycetales</taxon>
        <taxon>Saccharomycetaceae</taxon>
        <taxon>Maudiozyma</taxon>
    </lineage>
</organism>
<keyword evidence="3" id="KW-1185">Reference proteome</keyword>
<name>A0A1X7R5D2_9SACH</name>
<evidence type="ECO:0000313" key="2">
    <source>
        <dbReference type="EMBL" id="SMN20784.1"/>
    </source>
</evidence>
<dbReference type="AlphaFoldDB" id="A0A1X7R5D2"/>